<evidence type="ECO:0000313" key="3">
    <source>
        <dbReference type="Proteomes" id="UP000717696"/>
    </source>
</evidence>
<sequence>MTVGGCTPLLELNSNTQENSNIGTTSTASTPKTNLESSSNSKPSTLETFLTSIHTKSPDASITTSLISINDTALLSLSSTRSSSSSLSDKSATPKPSSINQNSSPTSTTKRITNTKTTSTISSEVTVHCGKTGTGITTLDTLQKYAKKFCQNLDGAALSKNESLKYAHGNGELQHTFQVSWVSGCEAEEQSIIETGSLCSATLVKAWQDCDTVGGVVYTQGCLVWAYWLVELTTGCACGS</sequence>
<reference evidence="2" key="1">
    <citation type="journal article" date="2021" name="Nat. Commun.">
        <title>Genetic determinants of endophytism in the Arabidopsis root mycobiome.</title>
        <authorList>
            <person name="Mesny F."/>
            <person name="Miyauchi S."/>
            <person name="Thiergart T."/>
            <person name="Pickel B."/>
            <person name="Atanasova L."/>
            <person name="Karlsson M."/>
            <person name="Huettel B."/>
            <person name="Barry K.W."/>
            <person name="Haridas S."/>
            <person name="Chen C."/>
            <person name="Bauer D."/>
            <person name="Andreopoulos W."/>
            <person name="Pangilinan J."/>
            <person name="LaButti K."/>
            <person name="Riley R."/>
            <person name="Lipzen A."/>
            <person name="Clum A."/>
            <person name="Drula E."/>
            <person name="Henrissat B."/>
            <person name="Kohler A."/>
            <person name="Grigoriev I.V."/>
            <person name="Martin F.M."/>
            <person name="Hacquard S."/>
        </authorList>
    </citation>
    <scope>NUCLEOTIDE SEQUENCE</scope>
    <source>
        <strain evidence="2">MPI-CAGE-AT-0021</strain>
    </source>
</reference>
<gene>
    <name evidence="2" type="ORF">B0J13DRAFT_576125</name>
</gene>
<dbReference type="OrthoDB" id="10501918at2759"/>
<accession>A0A9P9D472</accession>
<comment type="caution">
    <text evidence="2">The sequence shown here is derived from an EMBL/GenBank/DDBJ whole genome shotgun (WGS) entry which is preliminary data.</text>
</comment>
<dbReference type="Proteomes" id="UP000717696">
    <property type="component" value="Unassembled WGS sequence"/>
</dbReference>
<feature type="region of interest" description="Disordered" evidence="1">
    <location>
        <begin position="80"/>
        <end position="117"/>
    </location>
</feature>
<protein>
    <submittedName>
        <fullName evidence="2">Uncharacterized protein</fullName>
    </submittedName>
</protein>
<dbReference type="AlphaFoldDB" id="A0A9P9D472"/>
<feature type="compositionally biased region" description="Polar residues" evidence="1">
    <location>
        <begin position="12"/>
        <end position="44"/>
    </location>
</feature>
<feature type="compositionally biased region" description="Low complexity" evidence="1">
    <location>
        <begin position="104"/>
        <end position="117"/>
    </location>
</feature>
<evidence type="ECO:0000313" key="2">
    <source>
        <dbReference type="EMBL" id="KAH7112283.1"/>
    </source>
</evidence>
<keyword evidence="3" id="KW-1185">Reference proteome</keyword>
<feature type="region of interest" description="Disordered" evidence="1">
    <location>
        <begin position="1"/>
        <end position="44"/>
    </location>
</feature>
<feature type="compositionally biased region" description="Polar residues" evidence="1">
    <location>
        <begin position="89"/>
        <end position="103"/>
    </location>
</feature>
<evidence type="ECO:0000256" key="1">
    <source>
        <dbReference type="SAM" id="MobiDB-lite"/>
    </source>
</evidence>
<proteinExistence type="predicted"/>
<organism evidence="2 3">
    <name type="scientific">Dactylonectria estremocensis</name>
    <dbReference type="NCBI Taxonomy" id="1079267"/>
    <lineage>
        <taxon>Eukaryota</taxon>
        <taxon>Fungi</taxon>
        <taxon>Dikarya</taxon>
        <taxon>Ascomycota</taxon>
        <taxon>Pezizomycotina</taxon>
        <taxon>Sordariomycetes</taxon>
        <taxon>Hypocreomycetidae</taxon>
        <taxon>Hypocreales</taxon>
        <taxon>Nectriaceae</taxon>
        <taxon>Dactylonectria</taxon>
    </lineage>
</organism>
<dbReference type="EMBL" id="JAGMUU010000052">
    <property type="protein sequence ID" value="KAH7112283.1"/>
    <property type="molecule type" value="Genomic_DNA"/>
</dbReference>
<name>A0A9P9D472_9HYPO</name>